<dbReference type="OrthoDB" id="7268862at2"/>
<dbReference type="Proteomes" id="UP000321230">
    <property type="component" value="Unassembled WGS sequence"/>
</dbReference>
<keyword evidence="4" id="KW-1185">Reference proteome</keyword>
<feature type="compositionally biased region" description="Polar residues" evidence="1">
    <location>
        <begin position="237"/>
        <end position="256"/>
    </location>
</feature>
<evidence type="ECO:0008006" key="5">
    <source>
        <dbReference type="Google" id="ProtNLM"/>
    </source>
</evidence>
<sequence length="270" mass="28018">MNLFLSGRSFALAAGLMLAGQSFSAHADDHPRLAPTRDVTVTYRMLASKTSPQSQDVKVYFSGSGDLLRIDSSDGHGVTILDRPNQKVTLVMLSQRVYTQFSPREGLRNPFLLDLTMHYTPAGEGNIAGVACHKWSIDTSHGKASACVTEDGVILSESGVDADGVEGSLVAQKVSYNDIPASLFLPPEGFERIQPHHRIPSSGEASGGTQAAPPVPGAPVAGAVGATSGQPALAPQDLSQPSVPNDSAGDGTTSHADQPPSGPSVAAPQK</sequence>
<evidence type="ECO:0000256" key="1">
    <source>
        <dbReference type="SAM" id="MobiDB-lite"/>
    </source>
</evidence>
<dbReference type="RefSeq" id="WP_146793308.1">
    <property type="nucleotide sequence ID" value="NZ_BARC01000005.1"/>
</dbReference>
<feature type="chain" id="PRO_5022167336" description="DUF4412 domain-containing protein" evidence="2">
    <location>
        <begin position="28"/>
        <end position="270"/>
    </location>
</feature>
<comment type="caution">
    <text evidence="3">The sequence shown here is derived from an EMBL/GenBank/DDBJ whole genome shotgun (WGS) entry which is preliminary data.</text>
</comment>
<feature type="signal peptide" evidence="2">
    <location>
        <begin position="1"/>
        <end position="27"/>
    </location>
</feature>
<name>A0A511AZ04_9PROT</name>
<reference evidence="3 4" key="1">
    <citation type="submission" date="2019-07" db="EMBL/GenBank/DDBJ databases">
        <title>Whole genome shotgun sequence of Gluconobacter wancherniae NBRC 103581.</title>
        <authorList>
            <person name="Hosoyama A."/>
            <person name="Uohara A."/>
            <person name="Ohji S."/>
            <person name="Ichikawa N."/>
        </authorList>
    </citation>
    <scope>NUCLEOTIDE SEQUENCE [LARGE SCALE GENOMIC DNA]</scope>
    <source>
        <strain evidence="3 4">NBRC 103581</strain>
    </source>
</reference>
<evidence type="ECO:0000256" key="2">
    <source>
        <dbReference type="SAM" id="SignalP"/>
    </source>
</evidence>
<accession>A0A511AZ04</accession>
<organism evidence="3 4">
    <name type="scientific">Gluconobacter wancherniae NBRC 103581</name>
    <dbReference type="NCBI Taxonomy" id="656744"/>
    <lineage>
        <taxon>Bacteria</taxon>
        <taxon>Pseudomonadati</taxon>
        <taxon>Pseudomonadota</taxon>
        <taxon>Alphaproteobacteria</taxon>
        <taxon>Acetobacterales</taxon>
        <taxon>Acetobacteraceae</taxon>
        <taxon>Gluconobacter</taxon>
    </lineage>
</organism>
<proteinExistence type="predicted"/>
<feature type="region of interest" description="Disordered" evidence="1">
    <location>
        <begin position="193"/>
        <end position="270"/>
    </location>
</feature>
<protein>
    <recommendedName>
        <fullName evidence="5">DUF4412 domain-containing protein</fullName>
    </recommendedName>
</protein>
<dbReference type="AlphaFoldDB" id="A0A511AZ04"/>
<evidence type="ECO:0000313" key="4">
    <source>
        <dbReference type="Proteomes" id="UP000321230"/>
    </source>
</evidence>
<evidence type="ECO:0000313" key="3">
    <source>
        <dbReference type="EMBL" id="GEK92523.1"/>
    </source>
</evidence>
<dbReference type="EMBL" id="BJUZ01000001">
    <property type="protein sequence ID" value="GEK92523.1"/>
    <property type="molecule type" value="Genomic_DNA"/>
</dbReference>
<keyword evidence="2" id="KW-0732">Signal</keyword>
<gene>
    <name evidence="3" type="ORF">GWA01_02930</name>
</gene>